<feature type="binding site" evidence="14">
    <location>
        <position position="174"/>
    </location>
    <ligand>
        <name>S-adenosyl-L-methionine</name>
        <dbReference type="ChEBI" id="CHEBI:59789"/>
    </ligand>
</feature>
<feature type="domain" description="SAM-dependent MTase RsmB/NOP-type" evidence="15">
    <location>
        <begin position="16"/>
        <end position="286"/>
    </location>
</feature>
<dbReference type="PANTHER" id="PTHR22807">
    <property type="entry name" value="NOP2 YEAST -RELATED NOL1/NOP2/FMU SUN DOMAIN-CONTAINING"/>
    <property type="match status" value="1"/>
</dbReference>
<dbReference type="Gene3D" id="3.30.70.1170">
    <property type="entry name" value="Sun protein, domain 3"/>
    <property type="match status" value="1"/>
</dbReference>
<dbReference type="FunFam" id="3.30.70.1170:FF:000002">
    <property type="entry name" value="Ribosomal RNA small subunit methyltransferase B"/>
    <property type="match status" value="1"/>
</dbReference>
<evidence type="ECO:0000256" key="14">
    <source>
        <dbReference type="PROSITE-ProRule" id="PRU01023"/>
    </source>
</evidence>
<dbReference type="Gene3D" id="1.10.287.730">
    <property type="entry name" value="Helix hairpin bin"/>
    <property type="match status" value="1"/>
</dbReference>
<evidence type="ECO:0000256" key="12">
    <source>
        <dbReference type="ARBA" id="ARBA00031088"/>
    </source>
</evidence>
<protein>
    <recommendedName>
        <fullName evidence="4">16S rRNA (cytosine(967)-C(5))-methyltransferase</fullName>
        <ecNumber evidence="4">2.1.1.176</ecNumber>
    </recommendedName>
    <alternativeName>
        <fullName evidence="11">16S rRNA m5C967 methyltransferase</fullName>
    </alternativeName>
    <alternativeName>
        <fullName evidence="12">rRNA (cytosine-C(5)-)-methyltransferase RsmB</fullName>
    </alternativeName>
</protein>
<dbReference type="InterPro" id="IPR023267">
    <property type="entry name" value="RCMT"/>
</dbReference>
<evidence type="ECO:0000256" key="4">
    <source>
        <dbReference type="ARBA" id="ARBA00012140"/>
    </source>
</evidence>
<dbReference type="SUPFAM" id="SSF53335">
    <property type="entry name" value="S-adenosyl-L-methionine-dependent methyltransferases"/>
    <property type="match status" value="1"/>
</dbReference>
<evidence type="ECO:0000256" key="10">
    <source>
        <dbReference type="ARBA" id="ARBA00022884"/>
    </source>
</evidence>
<keyword evidence="6" id="KW-0698">rRNA processing</keyword>
<comment type="subcellular location">
    <subcellularLocation>
        <location evidence="2">Cytoplasm</location>
    </subcellularLocation>
</comment>
<dbReference type="InterPro" id="IPR001678">
    <property type="entry name" value="MeTrfase_RsmB-F_NOP2_dom"/>
</dbReference>
<comment type="catalytic activity">
    <reaction evidence="13">
        <text>cytidine(967) in 16S rRNA + S-adenosyl-L-methionine = 5-methylcytidine(967) in 16S rRNA + S-adenosyl-L-homocysteine + H(+)</text>
        <dbReference type="Rhea" id="RHEA:42748"/>
        <dbReference type="Rhea" id="RHEA-COMP:10219"/>
        <dbReference type="Rhea" id="RHEA-COMP:10220"/>
        <dbReference type="ChEBI" id="CHEBI:15378"/>
        <dbReference type="ChEBI" id="CHEBI:57856"/>
        <dbReference type="ChEBI" id="CHEBI:59789"/>
        <dbReference type="ChEBI" id="CHEBI:74483"/>
        <dbReference type="ChEBI" id="CHEBI:82748"/>
        <dbReference type="EC" id="2.1.1.176"/>
    </reaction>
</comment>
<sequence>MSDRLKAAWPDQWESIMAASNTQAPMVLRVNQRMHQRDEYLALLKEAGFKAIAAEHTESGIVLEQAVPVFDLPGFSEGAVSVQDSAAQLAAELLSCEPGNKVLDACSAPGGKACHLLERYDDLKLIALDSSERRLEQVKENLERLKVSASIVTGDASDPKSWWGGEKFDRILLDAPCSATGVIRRHPDIKILRKEQDIASLQLEQAAILKAVWKMLKPGGLLLYATCSILPEENELQIKAFLQGAGSAELLEFEQKGSQRLSVIGQQILPGDMGMDGFYYALLRKITQE</sequence>
<evidence type="ECO:0000259" key="15">
    <source>
        <dbReference type="PROSITE" id="PS51686"/>
    </source>
</evidence>
<evidence type="ECO:0000256" key="3">
    <source>
        <dbReference type="ARBA" id="ARBA00007494"/>
    </source>
</evidence>
<evidence type="ECO:0000256" key="8">
    <source>
        <dbReference type="ARBA" id="ARBA00022679"/>
    </source>
</evidence>
<feature type="binding site" evidence="14">
    <location>
        <position position="155"/>
    </location>
    <ligand>
        <name>S-adenosyl-L-methionine</name>
        <dbReference type="ChEBI" id="CHEBI:59789"/>
    </ligand>
</feature>
<proteinExistence type="inferred from homology"/>
<dbReference type="PANTHER" id="PTHR22807:SF61">
    <property type="entry name" value="NOL1_NOP2_SUN FAMILY PROTEIN _ ANTITERMINATION NUSB DOMAIN-CONTAINING PROTEIN"/>
    <property type="match status" value="1"/>
</dbReference>
<evidence type="ECO:0000256" key="13">
    <source>
        <dbReference type="ARBA" id="ARBA00047283"/>
    </source>
</evidence>
<accession>A0A6S6UK79</accession>
<dbReference type="InterPro" id="IPR054728">
    <property type="entry name" value="RsmB-like_ferredoxin"/>
</dbReference>
<comment type="function">
    <text evidence="1">Specifically methylates the cytosine at position 967 (m5C967) of 16S rRNA.</text>
</comment>
<dbReference type="NCBIfam" id="TIGR00563">
    <property type="entry name" value="rsmB"/>
    <property type="match status" value="1"/>
</dbReference>
<name>A0A6S6UK79_9GAMM</name>
<keyword evidence="10 14" id="KW-0694">RNA-binding</keyword>
<dbReference type="Pfam" id="PF22458">
    <property type="entry name" value="RsmF-B_ferredox"/>
    <property type="match status" value="1"/>
</dbReference>
<dbReference type="InterPro" id="IPR004573">
    <property type="entry name" value="rRNA_ssu_MeTfrase_B"/>
</dbReference>
<gene>
    <name evidence="16" type="ORF">HELGO_WM53036</name>
</gene>
<evidence type="ECO:0000256" key="11">
    <source>
        <dbReference type="ARBA" id="ARBA00030399"/>
    </source>
</evidence>
<dbReference type="AlphaFoldDB" id="A0A6S6UK79"/>
<evidence type="ECO:0000256" key="7">
    <source>
        <dbReference type="ARBA" id="ARBA00022603"/>
    </source>
</evidence>
<dbReference type="PRINTS" id="PR02008">
    <property type="entry name" value="RCMTFAMILY"/>
</dbReference>
<evidence type="ECO:0000256" key="1">
    <source>
        <dbReference type="ARBA" id="ARBA00002724"/>
    </source>
</evidence>
<organism evidence="16">
    <name type="scientific">uncultured Thiotrichaceae bacterium</name>
    <dbReference type="NCBI Taxonomy" id="298394"/>
    <lineage>
        <taxon>Bacteria</taxon>
        <taxon>Pseudomonadati</taxon>
        <taxon>Pseudomonadota</taxon>
        <taxon>Gammaproteobacteria</taxon>
        <taxon>Thiotrichales</taxon>
        <taxon>Thiotrichaceae</taxon>
        <taxon>environmental samples</taxon>
    </lineage>
</organism>
<evidence type="ECO:0000313" key="16">
    <source>
        <dbReference type="EMBL" id="CAA6829110.1"/>
    </source>
</evidence>
<dbReference type="InterPro" id="IPR018314">
    <property type="entry name" value="RsmB/NOL1/NOP2-like_CS"/>
</dbReference>
<dbReference type="EMBL" id="CACVAT010000497">
    <property type="protein sequence ID" value="CAA6829110.1"/>
    <property type="molecule type" value="Genomic_DNA"/>
</dbReference>
<dbReference type="GO" id="GO:0005829">
    <property type="term" value="C:cytosol"/>
    <property type="evidence" value="ECO:0007669"/>
    <property type="project" value="TreeGrafter"/>
</dbReference>
<evidence type="ECO:0000256" key="2">
    <source>
        <dbReference type="ARBA" id="ARBA00004496"/>
    </source>
</evidence>
<dbReference type="Gene3D" id="3.40.50.150">
    <property type="entry name" value="Vaccinia Virus protein VP39"/>
    <property type="match status" value="1"/>
</dbReference>
<comment type="similarity">
    <text evidence="3 14">Belongs to the class I-like SAM-binding methyltransferase superfamily. RsmB/NOP family.</text>
</comment>
<dbReference type="InterPro" id="IPR049560">
    <property type="entry name" value="MeTrfase_RsmB-F_NOP2_cat"/>
</dbReference>
<dbReference type="PROSITE" id="PS51686">
    <property type="entry name" value="SAM_MT_RSMB_NOP"/>
    <property type="match status" value="1"/>
</dbReference>
<dbReference type="GO" id="GO:0070475">
    <property type="term" value="P:rRNA base methylation"/>
    <property type="evidence" value="ECO:0007669"/>
    <property type="project" value="TreeGrafter"/>
</dbReference>
<feature type="binding site" evidence="14">
    <location>
        <begin position="106"/>
        <end position="112"/>
    </location>
    <ligand>
        <name>S-adenosyl-L-methionine</name>
        <dbReference type="ChEBI" id="CHEBI:59789"/>
    </ligand>
</feature>
<dbReference type="CDD" id="cd02440">
    <property type="entry name" value="AdoMet_MTases"/>
    <property type="match status" value="1"/>
</dbReference>
<dbReference type="InterPro" id="IPR029063">
    <property type="entry name" value="SAM-dependent_MTases_sf"/>
</dbReference>
<keyword evidence="7 14" id="KW-0489">Methyltransferase</keyword>
<feature type="binding site" evidence="14">
    <location>
        <position position="129"/>
    </location>
    <ligand>
        <name>S-adenosyl-L-methionine</name>
        <dbReference type="ChEBI" id="CHEBI:59789"/>
    </ligand>
</feature>
<dbReference type="FunFam" id="3.40.50.150:FF:000022">
    <property type="entry name" value="Ribosomal RNA small subunit methyltransferase B"/>
    <property type="match status" value="1"/>
</dbReference>
<evidence type="ECO:0000256" key="5">
    <source>
        <dbReference type="ARBA" id="ARBA00022490"/>
    </source>
</evidence>
<dbReference type="GO" id="GO:0009383">
    <property type="term" value="F:rRNA (cytosine-C5-)-methyltransferase activity"/>
    <property type="evidence" value="ECO:0007669"/>
    <property type="project" value="TreeGrafter"/>
</dbReference>
<evidence type="ECO:0000256" key="9">
    <source>
        <dbReference type="ARBA" id="ARBA00022691"/>
    </source>
</evidence>
<evidence type="ECO:0000256" key="6">
    <source>
        <dbReference type="ARBA" id="ARBA00022552"/>
    </source>
</evidence>
<dbReference type="GO" id="GO:0003723">
    <property type="term" value="F:RNA binding"/>
    <property type="evidence" value="ECO:0007669"/>
    <property type="project" value="UniProtKB-UniRule"/>
</dbReference>
<feature type="active site" description="Nucleophile" evidence="14">
    <location>
        <position position="227"/>
    </location>
</feature>
<dbReference type="PROSITE" id="PS01153">
    <property type="entry name" value="NOL1_NOP2_SUN"/>
    <property type="match status" value="1"/>
</dbReference>
<dbReference type="EC" id="2.1.1.176" evidence="4"/>
<keyword evidence="9 14" id="KW-0949">S-adenosyl-L-methionine</keyword>
<keyword evidence="8 14" id="KW-0808">Transferase</keyword>
<reference evidence="16" key="1">
    <citation type="submission" date="2020-01" db="EMBL/GenBank/DDBJ databases">
        <authorList>
            <person name="Meier V. D."/>
            <person name="Meier V D."/>
        </authorList>
    </citation>
    <scope>NUCLEOTIDE SEQUENCE</scope>
    <source>
        <strain evidence="16">HLG_WM_MAG_09</strain>
    </source>
</reference>
<dbReference type="NCBIfam" id="NF008149">
    <property type="entry name" value="PRK10901.1"/>
    <property type="match status" value="1"/>
</dbReference>
<keyword evidence="5" id="KW-0963">Cytoplasm</keyword>
<dbReference type="Pfam" id="PF01189">
    <property type="entry name" value="Methyltr_RsmB-F"/>
    <property type="match status" value="1"/>
</dbReference>